<feature type="region of interest" description="Disordered" evidence="1">
    <location>
        <begin position="1"/>
        <end position="51"/>
    </location>
</feature>
<feature type="compositionally biased region" description="Low complexity" evidence="1">
    <location>
        <begin position="37"/>
        <end position="51"/>
    </location>
</feature>
<sequence>KGPGLSVGNPDPTTEAAYTHRGCRRPSQSGGPAPKLIEISNSRSRSIRGLRSPIGDPDAILEVSGGLCGCQQPWWWG</sequence>
<organism evidence="2 3">
    <name type="scientific">Punica granatum</name>
    <name type="common">Pomegranate</name>
    <dbReference type="NCBI Taxonomy" id="22663"/>
    <lineage>
        <taxon>Eukaryota</taxon>
        <taxon>Viridiplantae</taxon>
        <taxon>Streptophyta</taxon>
        <taxon>Embryophyta</taxon>
        <taxon>Tracheophyta</taxon>
        <taxon>Spermatophyta</taxon>
        <taxon>Magnoliopsida</taxon>
        <taxon>eudicotyledons</taxon>
        <taxon>Gunneridae</taxon>
        <taxon>Pentapetalae</taxon>
        <taxon>rosids</taxon>
        <taxon>malvids</taxon>
        <taxon>Myrtales</taxon>
        <taxon>Lythraceae</taxon>
        <taxon>Punica</taxon>
    </lineage>
</organism>
<dbReference type="AlphaFoldDB" id="A0A2I0KQ42"/>
<comment type="caution">
    <text evidence="2">The sequence shown here is derived from an EMBL/GenBank/DDBJ whole genome shotgun (WGS) entry which is preliminary data.</text>
</comment>
<proteinExistence type="predicted"/>
<accession>A0A2I0KQ42</accession>
<evidence type="ECO:0000256" key="1">
    <source>
        <dbReference type="SAM" id="MobiDB-lite"/>
    </source>
</evidence>
<reference evidence="2 3" key="1">
    <citation type="submission" date="2017-11" db="EMBL/GenBank/DDBJ databases">
        <title>De-novo sequencing of pomegranate (Punica granatum L.) genome.</title>
        <authorList>
            <person name="Akparov Z."/>
            <person name="Amiraslanov A."/>
            <person name="Hajiyeva S."/>
            <person name="Abbasov M."/>
            <person name="Kaur K."/>
            <person name="Hamwieh A."/>
            <person name="Solovyev V."/>
            <person name="Salamov A."/>
            <person name="Braich B."/>
            <person name="Kosarev P."/>
            <person name="Mahmoud A."/>
            <person name="Hajiyev E."/>
            <person name="Babayeva S."/>
            <person name="Izzatullayeva V."/>
            <person name="Mammadov A."/>
            <person name="Mammadov A."/>
            <person name="Sharifova S."/>
            <person name="Ojaghi J."/>
            <person name="Eynullazada K."/>
            <person name="Bayramov B."/>
            <person name="Abdulazimova A."/>
            <person name="Shahmuradov I."/>
        </authorList>
    </citation>
    <scope>NUCLEOTIDE SEQUENCE [LARGE SCALE GENOMIC DNA]</scope>
    <source>
        <strain evidence="3">cv. AG2017</strain>
        <tissue evidence="2">Leaf</tissue>
    </source>
</reference>
<dbReference type="EMBL" id="PGOL01000438">
    <property type="protein sequence ID" value="PKI70591.1"/>
    <property type="molecule type" value="Genomic_DNA"/>
</dbReference>
<dbReference type="Proteomes" id="UP000233551">
    <property type="component" value="Unassembled WGS sequence"/>
</dbReference>
<keyword evidence="3" id="KW-1185">Reference proteome</keyword>
<feature type="non-terminal residue" evidence="2">
    <location>
        <position position="1"/>
    </location>
</feature>
<name>A0A2I0KQ42_PUNGR</name>
<protein>
    <submittedName>
        <fullName evidence="2">Uncharacterized protein</fullName>
    </submittedName>
</protein>
<gene>
    <name evidence="2" type="ORF">CRG98_009096</name>
</gene>
<evidence type="ECO:0000313" key="3">
    <source>
        <dbReference type="Proteomes" id="UP000233551"/>
    </source>
</evidence>
<evidence type="ECO:0000313" key="2">
    <source>
        <dbReference type="EMBL" id="PKI70591.1"/>
    </source>
</evidence>